<dbReference type="NCBIfam" id="TIGR02574">
    <property type="entry name" value="stabl_TIGR02574"/>
    <property type="match status" value="1"/>
</dbReference>
<accession>A0A2W4SP95</accession>
<dbReference type="InterPro" id="IPR013406">
    <property type="entry name" value="CHP02574_addiction_mod"/>
</dbReference>
<reference evidence="1 2" key="1">
    <citation type="journal article" date="2018" name="Aquat. Microb. Ecol.">
        <title>Gammaproteobacterial methanotrophs dominate.</title>
        <authorList>
            <person name="Rissanen A.J."/>
            <person name="Saarenheimo J."/>
            <person name="Tiirola M."/>
            <person name="Peura S."/>
            <person name="Aalto S.L."/>
            <person name="Karvinen A."/>
            <person name="Nykanen H."/>
        </authorList>
    </citation>
    <scope>NUCLEOTIDE SEQUENCE [LARGE SCALE GENOMIC DNA]</scope>
    <source>
        <strain evidence="1">AMbin10</strain>
    </source>
</reference>
<evidence type="ECO:0000313" key="1">
    <source>
        <dbReference type="EMBL" id="PZN73307.1"/>
    </source>
</evidence>
<dbReference type="Pfam" id="PF09720">
    <property type="entry name" value="Unstab_antitox"/>
    <property type="match status" value="1"/>
</dbReference>
<gene>
    <name evidence="1" type="ORF">DM484_23010</name>
</gene>
<dbReference type="EMBL" id="QJPH01000461">
    <property type="protein sequence ID" value="PZN73307.1"/>
    <property type="molecule type" value="Genomic_DNA"/>
</dbReference>
<comment type="caution">
    <text evidence="1">The sequence shown here is derived from an EMBL/GenBank/DDBJ whole genome shotgun (WGS) entry which is preliminary data.</text>
</comment>
<sequence>MVISVTQLFAEASSLDEGDRAALAGLLLESLDQPPSPGIEAAWAEEIERRLRELDTGQVDLIPWEEVKNRLLVQEQSRH</sequence>
<dbReference type="AlphaFoldDB" id="A0A2W4SP95"/>
<name>A0A2W4SP95_9GAMM</name>
<proteinExistence type="predicted"/>
<protein>
    <submittedName>
        <fullName evidence="1">Addiction module component, family protein</fullName>
    </submittedName>
</protein>
<dbReference type="Proteomes" id="UP000249396">
    <property type="component" value="Unassembled WGS sequence"/>
</dbReference>
<organism evidence="1 2">
    <name type="scientific">Candidatus Methylumidiphilus alinenensis</name>
    <dbReference type="NCBI Taxonomy" id="2202197"/>
    <lineage>
        <taxon>Bacteria</taxon>
        <taxon>Pseudomonadati</taxon>
        <taxon>Pseudomonadota</taxon>
        <taxon>Gammaproteobacteria</taxon>
        <taxon>Methylococcales</taxon>
        <taxon>Candidatus Methylumidiphilus</taxon>
    </lineage>
</organism>
<evidence type="ECO:0000313" key="2">
    <source>
        <dbReference type="Proteomes" id="UP000249396"/>
    </source>
</evidence>